<organism evidence="1">
    <name type="scientific">Ranid herpesvirus 4</name>
    <dbReference type="NCBI Taxonomy" id="2849006"/>
    <lineage>
        <taxon>Viruses</taxon>
        <taxon>Duplodnaviria</taxon>
        <taxon>Heunggongvirae</taxon>
        <taxon>Peploviricota</taxon>
        <taxon>Herviviricetes</taxon>
        <taxon>Herpesvirales</taxon>
    </lineage>
</organism>
<accession>A0A8F3CIG6</accession>
<dbReference type="EMBL" id="MZ244212">
    <property type="protein sequence ID" value="QWY26463.1"/>
    <property type="molecule type" value="Genomic_DNA"/>
</dbReference>
<reference evidence="1" key="1">
    <citation type="journal article" date="2021" name="Viruses">
        <title>Discovery and Characterization of Actively Replicating DNA and Retro-Transcribing Viruses in Lower Vertebrate Hosts Based on RNA Sequencing.</title>
        <authorList>
            <person name="Chen X.X."/>
            <person name="Wu W.C."/>
            <person name="Shi M."/>
        </authorList>
    </citation>
    <scope>NUCLEOTIDE SEQUENCE</scope>
    <source>
        <strain evidence="1">Cxx6</strain>
    </source>
</reference>
<reference evidence="1" key="2">
    <citation type="submission" date="2021-04" db="EMBL/GenBank/DDBJ databases">
        <authorList>
            <person name="Chen X."/>
            <person name="Shi M."/>
            <person name="Wu W."/>
        </authorList>
    </citation>
    <scope>NUCLEOTIDE SEQUENCE</scope>
    <source>
        <strain evidence="1">Cxx6</strain>
    </source>
</reference>
<name>A0A8F3CIG6_9VIRU</name>
<proteinExistence type="predicted"/>
<protein>
    <submittedName>
        <fullName evidence="1">Uncharacterized protein</fullName>
    </submittedName>
</protein>
<evidence type="ECO:0000313" key="1">
    <source>
        <dbReference type="EMBL" id="QWY26463.1"/>
    </source>
</evidence>
<sequence>MCKATLVLLFYKFSKMQEILKEYAYTRSCIYKKMQSQVPNHETYNQWRELFNTCLTLGRYKPQTTNYLNAVLETLQYWIQYTSLFVNKYFKGPVLDDSQVQVRAQSMIDMYKDSEFSNFSIWLNKLLDSFLRDILTLKESGKTVLSTRCVDLAGRLSIVNILCNYIRLANPVDSVYKNMLLMQLTVIENIYCTTKYFANNLKNIKLKTKDIIHYKNNIFADQDIVPLAQQLTKMQLILDDKPNKFPNILGLITSVLIIAYVGTDVSLRIIQLL</sequence>